<dbReference type="OrthoDB" id="10579257at2759"/>
<evidence type="ECO:0000313" key="3">
    <source>
        <dbReference type="Proteomes" id="UP000789831"/>
    </source>
</evidence>
<gene>
    <name evidence="2" type="ORF">AGERDE_LOCUS2833</name>
</gene>
<keyword evidence="3" id="KW-1185">Reference proteome</keyword>
<feature type="compositionally biased region" description="Acidic residues" evidence="1">
    <location>
        <begin position="67"/>
        <end position="76"/>
    </location>
</feature>
<dbReference type="EMBL" id="CAJVPL010000248">
    <property type="protein sequence ID" value="CAG8472987.1"/>
    <property type="molecule type" value="Genomic_DNA"/>
</dbReference>
<name>A0A9N8Z2Z9_9GLOM</name>
<feature type="region of interest" description="Disordered" evidence="1">
    <location>
        <begin position="49"/>
        <end position="76"/>
    </location>
</feature>
<protein>
    <submittedName>
        <fullName evidence="2">2998_t:CDS:1</fullName>
    </submittedName>
</protein>
<comment type="caution">
    <text evidence="2">The sequence shown here is derived from an EMBL/GenBank/DDBJ whole genome shotgun (WGS) entry which is preliminary data.</text>
</comment>
<evidence type="ECO:0000313" key="2">
    <source>
        <dbReference type="EMBL" id="CAG8472987.1"/>
    </source>
</evidence>
<accession>A0A9N8Z2Z9</accession>
<sequence>MRLVLGMCLQETLRTEKEVWSWTKNDLRVITIKPKLRLWTYWLTVGSEPAEPISQPQPQNEKGVEAPDPDGENQVN</sequence>
<dbReference type="Proteomes" id="UP000789831">
    <property type="component" value="Unassembled WGS sequence"/>
</dbReference>
<reference evidence="2" key="1">
    <citation type="submission" date="2021-06" db="EMBL/GenBank/DDBJ databases">
        <authorList>
            <person name="Kallberg Y."/>
            <person name="Tangrot J."/>
            <person name="Rosling A."/>
        </authorList>
    </citation>
    <scope>NUCLEOTIDE SEQUENCE</scope>
    <source>
        <strain evidence="2">MT106</strain>
    </source>
</reference>
<proteinExistence type="predicted"/>
<evidence type="ECO:0000256" key="1">
    <source>
        <dbReference type="SAM" id="MobiDB-lite"/>
    </source>
</evidence>
<dbReference type="AlphaFoldDB" id="A0A9N8Z2Z9"/>
<organism evidence="2 3">
    <name type="scientific">Ambispora gerdemannii</name>
    <dbReference type="NCBI Taxonomy" id="144530"/>
    <lineage>
        <taxon>Eukaryota</taxon>
        <taxon>Fungi</taxon>
        <taxon>Fungi incertae sedis</taxon>
        <taxon>Mucoromycota</taxon>
        <taxon>Glomeromycotina</taxon>
        <taxon>Glomeromycetes</taxon>
        <taxon>Archaeosporales</taxon>
        <taxon>Ambisporaceae</taxon>
        <taxon>Ambispora</taxon>
    </lineage>
</organism>